<evidence type="ECO:0000313" key="10">
    <source>
        <dbReference type="Proteomes" id="UP000242432"/>
    </source>
</evidence>
<accession>A0A1T4V6T8</accession>
<feature type="transmembrane region" description="Helical" evidence="7">
    <location>
        <begin position="12"/>
        <end position="38"/>
    </location>
</feature>
<feature type="transmembrane region" description="Helical" evidence="7">
    <location>
        <begin position="80"/>
        <end position="101"/>
    </location>
</feature>
<evidence type="ECO:0000256" key="6">
    <source>
        <dbReference type="ARBA" id="ARBA00023136"/>
    </source>
</evidence>
<organism evidence="9 10">
    <name type="scientific">Succinivibrio dextrinosolvens DSM 3072</name>
    <dbReference type="NCBI Taxonomy" id="1123324"/>
    <lineage>
        <taxon>Bacteria</taxon>
        <taxon>Pseudomonadati</taxon>
        <taxon>Pseudomonadota</taxon>
        <taxon>Gammaproteobacteria</taxon>
        <taxon>Aeromonadales</taxon>
        <taxon>Succinivibrionaceae</taxon>
        <taxon>Succinivibrio</taxon>
    </lineage>
</organism>
<sequence>MYIKNKRESLLNYILTASGLFSIVISMLIAYSCYFGHFFNIFIYATPIKYILILGAELFFVNFFTGLNRSFIYRGIYREAITAAEIALVLISGLILILFWFHGLTDSRRLIVTYFAIGFVILDSASRSVIKLFLLSIFKKGKFASRVLVVADPDDFRLAVRTFDKELDWTRNVIGVSTSDPSLIGKRTHGKKVICSNENLLKYLTRNSVDEVVVLSKYYDSDESLKDTLSNAEEMGIKVDIKVNLTLFDYMPSSFVKFDKIGNVQCISVSRTYMSHKKLLAKHLMDFSGGLVGFLIFCCFYVVLGPIIKLDSKGPILFSQPRVGKNGRIFKCYKFRSMCADAEARKKELMSKNEVDGLMFKMQDDPRITRVGRFIRKTSIDELPQFINVLKGDMSLVGTRPPTVDEYVKYEPKHKARVSMLPGLTGLWQVSGRSDIKNFEDVVRLDMKYIDNWSILLDIKIVLLTIKVVLFGKGAK</sequence>
<dbReference type="RefSeq" id="WP_078928427.1">
    <property type="nucleotide sequence ID" value="NZ_FUXX01000011.1"/>
</dbReference>
<evidence type="ECO:0000256" key="7">
    <source>
        <dbReference type="SAM" id="Phobius"/>
    </source>
</evidence>
<feature type="domain" description="Bacterial sugar transferase" evidence="8">
    <location>
        <begin position="282"/>
        <end position="470"/>
    </location>
</feature>
<keyword evidence="3 9" id="KW-0808">Transferase</keyword>
<keyword evidence="5 7" id="KW-1133">Transmembrane helix</keyword>
<feature type="transmembrane region" description="Helical" evidence="7">
    <location>
        <begin position="113"/>
        <end position="138"/>
    </location>
</feature>
<keyword evidence="4 7" id="KW-0812">Transmembrane</keyword>
<keyword evidence="10" id="KW-1185">Reference proteome</keyword>
<dbReference type="AlphaFoldDB" id="A0A1T4V6T8"/>
<dbReference type="InterPro" id="IPR017475">
    <property type="entry name" value="EPS_sugar_tfrase"/>
</dbReference>
<dbReference type="STRING" id="83771.SAMN02910357_02252"/>
<dbReference type="Pfam" id="PF13727">
    <property type="entry name" value="CoA_binding_3"/>
    <property type="match status" value="1"/>
</dbReference>
<comment type="similarity">
    <text evidence="2">Belongs to the bacterial sugar transferase family.</text>
</comment>
<proteinExistence type="inferred from homology"/>
<evidence type="ECO:0000256" key="2">
    <source>
        <dbReference type="ARBA" id="ARBA00006464"/>
    </source>
</evidence>
<dbReference type="PANTHER" id="PTHR30576:SF10">
    <property type="entry name" value="SLL5057 PROTEIN"/>
    <property type="match status" value="1"/>
</dbReference>
<dbReference type="GO" id="GO:0016020">
    <property type="term" value="C:membrane"/>
    <property type="evidence" value="ECO:0007669"/>
    <property type="project" value="UniProtKB-SubCell"/>
</dbReference>
<dbReference type="NCBIfam" id="TIGR03025">
    <property type="entry name" value="EPS_sugtrans"/>
    <property type="match status" value="1"/>
</dbReference>
<comment type="subcellular location">
    <subcellularLocation>
        <location evidence="1">Membrane</location>
        <topology evidence="1">Multi-pass membrane protein</topology>
    </subcellularLocation>
</comment>
<dbReference type="Proteomes" id="UP000242432">
    <property type="component" value="Unassembled WGS sequence"/>
</dbReference>
<feature type="transmembrane region" description="Helical" evidence="7">
    <location>
        <begin position="284"/>
        <end position="304"/>
    </location>
</feature>
<evidence type="ECO:0000259" key="8">
    <source>
        <dbReference type="Pfam" id="PF02397"/>
    </source>
</evidence>
<keyword evidence="6 7" id="KW-0472">Membrane</keyword>
<dbReference type="EMBL" id="FUXX01000011">
    <property type="protein sequence ID" value="SKA60562.1"/>
    <property type="molecule type" value="Genomic_DNA"/>
</dbReference>
<dbReference type="GO" id="GO:0016780">
    <property type="term" value="F:phosphotransferase activity, for other substituted phosphate groups"/>
    <property type="evidence" value="ECO:0007669"/>
    <property type="project" value="TreeGrafter"/>
</dbReference>
<gene>
    <name evidence="9" type="ORF">SAMN02745213_00903</name>
</gene>
<feature type="transmembrane region" description="Helical" evidence="7">
    <location>
        <begin position="50"/>
        <end position="68"/>
    </location>
</feature>
<dbReference type="InterPro" id="IPR003362">
    <property type="entry name" value="Bact_transf"/>
</dbReference>
<evidence type="ECO:0000256" key="1">
    <source>
        <dbReference type="ARBA" id="ARBA00004141"/>
    </source>
</evidence>
<evidence type="ECO:0000256" key="3">
    <source>
        <dbReference type="ARBA" id="ARBA00022679"/>
    </source>
</evidence>
<evidence type="ECO:0000256" key="5">
    <source>
        <dbReference type="ARBA" id="ARBA00022989"/>
    </source>
</evidence>
<dbReference type="PROSITE" id="PS51257">
    <property type="entry name" value="PROKAR_LIPOPROTEIN"/>
    <property type="match status" value="1"/>
</dbReference>
<dbReference type="Pfam" id="PF02397">
    <property type="entry name" value="Bac_transf"/>
    <property type="match status" value="1"/>
</dbReference>
<dbReference type="PANTHER" id="PTHR30576">
    <property type="entry name" value="COLANIC BIOSYNTHESIS UDP-GLUCOSE LIPID CARRIER TRANSFERASE"/>
    <property type="match status" value="1"/>
</dbReference>
<evidence type="ECO:0000256" key="4">
    <source>
        <dbReference type="ARBA" id="ARBA00022692"/>
    </source>
</evidence>
<evidence type="ECO:0000313" key="9">
    <source>
        <dbReference type="EMBL" id="SKA60562.1"/>
    </source>
</evidence>
<reference evidence="10" key="1">
    <citation type="submission" date="2017-02" db="EMBL/GenBank/DDBJ databases">
        <authorList>
            <person name="Varghese N."/>
            <person name="Submissions S."/>
        </authorList>
    </citation>
    <scope>NUCLEOTIDE SEQUENCE [LARGE SCALE GENOMIC DNA]</scope>
    <source>
        <strain evidence="10">DSM 3072</strain>
    </source>
</reference>
<name>A0A1T4V6T8_9GAMM</name>
<protein>
    <submittedName>
        <fullName evidence="9">Exopolysaccharide biosynthesis polyprenyl glycosylphosphotransferase</fullName>
    </submittedName>
</protein>
<dbReference type="Gene3D" id="3.40.50.720">
    <property type="entry name" value="NAD(P)-binding Rossmann-like Domain"/>
    <property type="match status" value="1"/>
</dbReference>